<keyword evidence="3" id="KW-0687">Ribonucleoprotein</keyword>
<reference evidence="4 5" key="1">
    <citation type="submission" date="2017-12" db="EMBL/GenBank/DDBJ databases">
        <authorList>
            <person name="Pombert J.-F."/>
            <person name="Haag K.L."/>
            <person name="Ebert D."/>
        </authorList>
    </citation>
    <scope>NUCLEOTIDE SEQUENCE [LARGE SCALE GENOMIC DNA]</scope>
    <source>
        <strain evidence="4">IL-G-3</strain>
    </source>
</reference>
<keyword evidence="2 4" id="KW-0689">Ribosomal protein</keyword>
<name>A0A4Q9LXK7_9MICR</name>
<gene>
    <name evidence="4" type="ORF">CWI38_0430p0050</name>
</gene>
<sequence>MVTKKNRGHVSFIRCDHCSRACPKDKIIKRFQIRNLIEQAAYDDIKAASIYETYEIPKLFSKQQHCVSCACHMRIVRCVKTWDLSIYTVVEFEYDSRYGYKSEMINAYLKPNGFTKETILFPCFFNVKYFNLFKNLLNYQKISEKFNKDFMLKFCCIIDHLLLEFEKGRLEVLFSELFKNCSCFYEFIPKYNFSFYKEISECFPERIRSDKRFSTTFIKFQESNYLLDKMRKSSIPKVNIWKMIKDYYSLRLPLEGIKNLRIYNCEICHIWSLMIHFEALEHILINRSDSTKRIILDFSIFNKFKDTLRILEIYSFESFTNSTNIRFKKLEIIDLGIIENTIGASTNVDFLERIIFNKSISVILNISSAFYFKYLREFTIIQGKIFKESYTSEFERIILIVGEITSQYSLQIVKTEKLRKYNLLARELGLIYKCNIEIISSVVPGDGIVTKYHKMCLKKLQISINRDIYTIHIRMEWKRASIDVIKIAEMHKNRTIYKID</sequence>
<dbReference type="InterPro" id="IPR038551">
    <property type="entry name" value="Ribosomal_eS26_sf"/>
</dbReference>
<evidence type="ECO:0000256" key="1">
    <source>
        <dbReference type="ARBA" id="ARBA00008596"/>
    </source>
</evidence>
<dbReference type="STRING" id="1176355.A0A4Q9LXK7"/>
<evidence type="ECO:0000256" key="2">
    <source>
        <dbReference type="ARBA" id="ARBA00022980"/>
    </source>
</evidence>
<proteinExistence type="inferred from homology"/>
<dbReference type="Pfam" id="PF01283">
    <property type="entry name" value="Ribosomal_S26e"/>
    <property type="match status" value="1"/>
</dbReference>
<dbReference type="PANTHER" id="PTHR12538">
    <property type="entry name" value="40S RIBOSOMAL PROTEIN S26"/>
    <property type="match status" value="1"/>
</dbReference>
<dbReference type="GO" id="GO:0003735">
    <property type="term" value="F:structural constituent of ribosome"/>
    <property type="evidence" value="ECO:0007669"/>
    <property type="project" value="InterPro"/>
</dbReference>
<dbReference type="EMBL" id="PITK01000430">
    <property type="protein sequence ID" value="TBU13444.1"/>
    <property type="molecule type" value="Genomic_DNA"/>
</dbReference>
<dbReference type="Gene3D" id="3.30.1740.20">
    <property type="entry name" value="Ribosomal protein S26e"/>
    <property type="match status" value="1"/>
</dbReference>
<dbReference type="GO" id="GO:0006412">
    <property type="term" value="P:translation"/>
    <property type="evidence" value="ECO:0007669"/>
    <property type="project" value="InterPro"/>
</dbReference>
<dbReference type="InterPro" id="IPR000892">
    <property type="entry name" value="Ribosomal_eS26"/>
</dbReference>
<comment type="similarity">
    <text evidence="1">Belongs to the eukaryotic ribosomal protein eS26 family.</text>
</comment>
<comment type="caution">
    <text evidence="4">The sequence shown here is derived from an EMBL/GenBank/DDBJ whole genome shotgun (WGS) entry which is preliminary data.</text>
</comment>
<organism evidence="4 5">
    <name type="scientific">Hamiltosporidium tvaerminnensis</name>
    <dbReference type="NCBI Taxonomy" id="1176355"/>
    <lineage>
        <taxon>Eukaryota</taxon>
        <taxon>Fungi</taxon>
        <taxon>Fungi incertae sedis</taxon>
        <taxon>Microsporidia</taxon>
        <taxon>Dubosqiidae</taxon>
        <taxon>Hamiltosporidium</taxon>
    </lineage>
</organism>
<evidence type="ECO:0000256" key="3">
    <source>
        <dbReference type="ARBA" id="ARBA00023274"/>
    </source>
</evidence>
<accession>A0A4Q9LXK7</accession>
<evidence type="ECO:0000313" key="5">
    <source>
        <dbReference type="Proteomes" id="UP000292282"/>
    </source>
</evidence>
<dbReference type="PANTHER" id="PTHR12538:SF0">
    <property type="entry name" value="40S RIBOSOMAL PROTEIN S26"/>
    <property type="match status" value="1"/>
</dbReference>
<dbReference type="GO" id="GO:0003729">
    <property type="term" value="F:mRNA binding"/>
    <property type="evidence" value="ECO:0007669"/>
    <property type="project" value="TreeGrafter"/>
</dbReference>
<protein>
    <submittedName>
        <fullName evidence="4">Ribosomal protein S26</fullName>
    </submittedName>
</protein>
<evidence type="ECO:0000313" key="4">
    <source>
        <dbReference type="EMBL" id="TBU13444.1"/>
    </source>
</evidence>
<dbReference type="Proteomes" id="UP000292282">
    <property type="component" value="Unassembled WGS sequence"/>
</dbReference>
<dbReference type="OrthoDB" id="10262653at2759"/>
<keyword evidence="5" id="KW-1185">Reference proteome</keyword>
<dbReference type="AlphaFoldDB" id="A0A4Q9LXK7"/>
<dbReference type="VEuPathDB" id="MicrosporidiaDB:CWI38_0430p0050"/>
<dbReference type="GO" id="GO:0022627">
    <property type="term" value="C:cytosolic small ribosomal subunit"/>
    <property type="evidence" value="ECO:0007669"/>
    <property type="project" value="TreeGrafter"/>
</dbReference>